<accession>Q654T7</accession>
<name>Q654T7_ORYSJ</name>
<proteinExistence type="predicted"/>
<reference evidence="3" key="1">
    <citation type="journal article" date="2005" name="Nature">
        <title>The map-based sequence of the rice genome.</title>
        <authorList>
            <consortium name="International rice genome sequencing project (IRGSP)"/>
            <person name="Matsumoto T."/>
            <person name="Wu J."/>
            <person name="Kanamori H."/>
            <person name="Katayose Y."/>
            <person name="Fujisawa M."/>
            <person name="Namiki N."/>
            <person name="Mizuno H."/>
            <person name="Yamamoto K."/>
            <person name="Antonio B.A."/>
            <person name="Baba T."/>
            <person name="Sakata K."/>
            <person name="Nagamura Y."/>
            <person name="Aoki H."/>
            <person name="Arikawa K."/>
            <person name="Arita K."/>
            <person name="Bito T."/>
            <person name="Chiden Y."/>
            <person name="Fujitsuka N."/>
            <person name="Fukunaka R."/>
            <person name="Hamada M."/>
            <person name="Harada C."/>
            <person name="Hayashi A."/>
            <person name="Hijishita S."/>
            <person name="Honda M."/>
            <person name="Hosokawa S."/>
            <person name="Ichikawa Y."/>
            <person name="Idonuma A."/>
            <person name="Iijima M."/>
            <person name="Ikeda M."/>
            <person name="Ikeno M."/>
            <person name="Ito K."/>
            <person name="Ito S."/>
            <person name="Ito T."/>
            <person name="Ito Y."/>
            <person name="Ito Y."/>
            <person name="Iwabuchi A."/>
            <person name="Kamiya K."/>
            <person name="Karasawa W."/>
            <person name="Kurita K."/>
            <person name="Katagiri S."/>
            <person name="Kikuta A."/>
            <person name="Kobayashi H."/>
            <person name="Kobayashi N."/>
            <person name="Machita K."/>
            <person name="Maehara T."/>
            <person name="Masukawa M."/>
            <person name="Mizubayashi T."/>
            <person name="Mukai Y."/>
            <person name="Nagasaki H."/>
            <person name="Nagata Y."/>
            <person name="Naito S."/>
            <person name="Nakashima M."/>
            <person name="Nakama Y."/>
            <person name="Nakamichi Y."/>
            <person name="Nakamura M."/>
            <person name="Meguro A."/>
            <person name="Negishi M."/>
            <person name="Ohta I."/>
            <person name="Ohta T."/>
            <person name="Okamoto M."/>
            <person name="Ono N."/>
            <person name="Saji S."/>
            <person name="Sakaguchi M."/>
            <person name="Sakai K."/>
            <person name="Shibata M."/>
            <person name="Shimokawa T."/>
            <person name="Song J."/>
            <person name="Takazaki Y."/>
            <person name="Terasawa K."/>
            <person name="Tsugane M."/>
            <person name="Tsuji K."/>
            <person name="Ueda S."/>
            <person name="Waki K."/>
            <person name="Yamagata H."/>
            <person name="Yamamoto M."/>
            <person name="Yamamoto S."/>
            <person name="Yamane H."/>
            <person name="Yoshiki S."/>
            <person name="Yoshihara R."/>
            <person name="Yukawa K."/>
            <person name="Zhong H."/>
            <person name="Yano M."/>
            <person name="Yuan Q."/>
            <person name="Ouyang S."/>
            <person name="Liu J."/>
            <person name="Jones K.M."/>
            <person name="Gansberger K."/>
            <person name="Moffat K."/>
            <person name="Hill J."/>
            <person name="Bera J."/>
            <person name="Fadrosh D."/>
            <person name="Jin S."/>
            <person name="Johri S."/>
            <person name="Kim M."/>
            <person name="Overton L."/>
            <person name="Reardon M."/>
            <person name="Tsitrin T."/>
            <person name="Vuong H."/>
            <person name="Weaver B."/>
            <person name="Ciecko A."/>
            <person name="Tallon L."/>
            <person name="Jackson J."/>
            <person name="Pai G."/>
            <person name="Aken S.V."/>
            <person name="Utterback T."/>
            <person name="Reidmuller S."/>
            <person name="Feldblyum T."/>
            <person name="Hsiao J."/>
            <person name="Zismann V."/>
            <person name="Iobst S."/>
            <person name="de Vazeille A.R."/>
            <person name="Buell C.R."/>
            <person name="Ying K."/>
            <person name="Li Y."/>
            <person name="Lu T."/>
            <person name="Huang Y."/>
            <person name="Zhao Q."/>
            <person name="Feng Q."/>
            <person name="Zhang L."/>
            <person name="Zhu J."/>
            <person name="Weng Q."/>
            <person name="Mu J."/>
            <person name="Lu Y."/>
            <person name="Fan D."/>
            <person name="Liu Y."/>
            <person name="Guan J."/>
            <person name="Zhang Y."/>
            <person name="Yu S."/>
            <person name="Liu X."/>
            <person name="Zhang Y."/>
            <person name="Hong G."/>
            <person name="Han B."/>
            <person name="Choisne N."/>
            <person name="Demange N."/>
            <person name="Orjeda G."/>
            <person name="Samain S."/>
            <person name="Cattolico L."/>
            <person name="Pelletier E."/>
            <person name="Couloux A."/>
            <person name="Segurens B."/>
            <person name="Wincker P."/>
            <person name="D'Hont A."/>
            <person name="Scarpelli C."/>
            <person name="Weissenbach J."/>
            <person name="Salanoubat M."/>
            <person name="Quetier F."/>
            <person name="Yu Y."/>
            <person name="Kim H.R."/>
            <person name="Rambo T."/>
            <person name="Currie J."/>
            <person name="Collura K."/>
            <person name="Luo M."/>
            <person name="Yang T."/>
            <person name="Ammiraju J.S.S."/>
            <person name="Engler F."/>
            <person name="Soderlund C."/>
            <person name="Wing R.A."/>
            <person name="Palmer L.E."/>
            <person name="de la Bastide M."/>
            <person name="Spiegel L."/>
            <person name="Nascimento L."/>
            <person name="Zutavern T."/>
            <person name="O'Shaughnessy A."/>
            <person name="Dike S."/>
            <person name="Dedhia N."/>
            <person name="Preston R."/>
            <person name="Balija V."/>
            <person name="McCombie W.R."/>
            <person name="Chow T."/>
            <person name="Chen H."/>
            <person name="Chung M."/>
            <person name="Chen C."/>
            <person name="Shaw J."/>
            <person name="Wu H."/>
            <person name="Hsiao K."/>
            <person name="Chao Y."/>
            <person name="Chu M."/>
            <person name="Cheng C."/>
            <person name="Hour A."/>
            <person name="Lee P."/>
            <person name="Lin S."/>
            <person name="Lin Y."/>
            <person name="Liou J."/>
            <person name="Liu S."/>
            <person name="Hsing Y."/>
            <person name="Raghuvanshi S."/>
            <person name="Mohanty A."/>
            <person name="Bharti A.K."/>
            <person name="Gaur A."/>
            <person name="Gupta V."/>
            <person name="Kumar D."/>
            <person name="Ravi V."/>
            <person name="Vij S."/>
            <person name="Kapur A."/>
            <person name="Khurana P."/>
            <person name="Khurana P."/>
            <person name="Khurana J.P."/>
            <person name="Tyagi A.K."/>
            <person name="Gaikwad K."/>
            <person name="Singh A."/>
            <person name="Dalal V."/>
            <person name="Srivastava S."/>
            <person name="Dixit A."/>
            <person name="Pal A.K."/>
            <person name="Ghazi I.A."/>
            <person name="Yadav M."/>
            <person name="Pandit A."/>
            <person name="Bhargava A."/>
            <person name="Sureshbabu K."/>
            <person name="Batra K."/>
            <person name="Sharma T.R."/>
            <person name="Mohapatra T."/>
            <person name="Singh N.K."/>
            <person name="Messing J."/>
            <person name="Nelson A.B."/>
            <person name="Fuks G."/>
            <person name="Kavchok S."/>
            <person name="Keizer G."/>
            <person name="Linton E."/>
            <person name="Llaca V."/>
            <person name="Song R."/>
            <person name="Tanyolac B."/>
            <person name="Young S."/>
            <person name="Ho-Il K."/>
            <person name="Hahn J.H."/>
            <person name="Sangsakoo G."/>
            <person name="Vanavichit A."/>
            <person name="de Mattos Luiz.A.T."/>
            <person name="Zimmer P.D."/>
            <person name="Malone G."/>
            <person name="Dellagostin O."/>
            <person name="de Oliveira A.C."/>
            <person name="Bevan M."/>
            <person name="Bancroft I."/>
            <person name="Minx P."/>
            <person name="Cordum H."/>
            <person name="Wilson R."/>
            <person name="Cheng Z."/>
            <person name="Jin W."/>
            <person name="Jiang J."/>
            <person name="Leong S.A."/>
            <person name="Iwama H."/>
            <person name="Gojobori T."/>
            <person name="Itoh T."/>
            <person name="Niimura Y."/>
            <person name="Fujii Y."/>
            <person name="Habara T."/>
            <person name="Sakai H."/>
            <person name="Sato Y."/>
            <person name="Wilson G."/>
            <person name="Kumar K."/>
            <person name="McCouch S."/>
            <person name="Juretic N."/>
            <person name="Hoen D."/>
            <person name="Wright S."/>
            <person name="Bruskiewich R."/>
            <person name="Bureau T."/>
            <person name="Miyao A."/>
            <person name="Hirochika H."/>
            <person name="Nishikawa T."/>
            <person name="Kadowaki K."/>
            <person name="Sugiura M."/>
            <person name="Burr B."/>
            <person name="Sasaki T."/>
        </authorList>
    </citation>
    <scope>NUCLEOTIDE SEQUENCE [LARGE SCALE GENOMIC DNA]</scope>
    <source>
        <strain evidence="3">cv. Nipponbare</strain>
    </source>
</reference>
<evidence type="ECO:0000313" key="3">
    <source>
        <dbReference type="Proteomes" id="UP000000763"/>
    </source>
</evidence>
<organism evidence="2 3">
    <name type="scientific">Oryza sativa subsp. japonica</name>
    <name type="common">Rice</name>
    <dbReference type="NCBI Taxonomy" id="39947"/>
    <lineage>
        <taxon>Eukaryota</taxon>
        <taxon>Viridiplantae</taxon>
        <taxon>Streptophyta</taxon>
        <taxon>Embryophyta</taxon>
        <taxon>Tracheophyta</taxon>
        <taxon>Spermatophyta</taxon>
        <taxon>Magnoliopsida</taxon>
        <taxon>Liliopsida</taxon>
        <taxon>Poales</taxon>
        <taxon>Poaceae</taxon>
        <taxon>BOP clade</taxon>
        <taxon>Oryzoideae</taxon>
        <taxon>Oryzeae</taxon>
        <taxon>Oryzinae</taxon>
        <taxon>Oryza</taxon>
        <taxon>Oryza sativa</taxon>
    </lineage>
</organism>
<sequence length="142" mass="15580">MWAPLYVPLKIGQDKCILLGLWAQNSIGIDGVNFVLSSRQQWRRLSLLCKPCSATPAAGRRPQPASRLLPLPTASSKERGREEREGIKSTGTLTNLKARFFGPALKLSRSSRPRVFASTARPNTDGLIEAIGSHKLSRVNLC</sequence>
<evidence type="ECO:0000256" key="1">
    <source>
        <dbReference type="SAM" id="MobiDB-lite"/>
    </source>
</evidence>
<evidence type="ECO:0000313" key="2">
    <source>
        <dbReference type="EMBL" id="BAD45680.1"/>
    </source>
</evidence>
<feature type="compositionally biased region" description="Basic and acidic residues" evidence="1">
    <location>
        <begin position="76"/>
        <end position="87"/>
    </location>
</feature>
<reference evidence="3" key="2">
    <citation type="journal article" date="2008" name="Nucleic Acids Res.">
        <title>The rice annotation project database (RAP-DB): 2008 update.</title>
        <authorList>
            <consortium name="The rice annotation project (RAP)"/>
        </authorList>
    </citation>
    <scope>GENOME REANNOTATION</scope>
    <source>
        <strain evidence="3">cv. Nipponbare</strain>
    </source>
</reference>
<gene>
    <name evidence="2" type="primary">OJ1616_B03.25</name>
</gene>
<feature type="region of interest" description="Disordered" evidence="1">
    <location>
        <begin position="54"/>
        <end position="88"/>
    </location>
</feature>
<dbReference type="EMBL" id="AP004328">
    <property type="protein sequence ID" value="BAD45680.1"/>
    <property type="molecule type" value="Genomic_DNA"/>
</dbReference>
<dbReference type="Proteomes" id="UP000000763">
    <property type="component" value="Chromosome 6"/>
</dbReference>
<dbReference type="AlphaFoldDB" id="Q654T7"/>
<protein>
    <submittedName>
        <fullName evidence="2">Uncharacterized protein</fullName>
    </submittedName>
</protein>